<sequence>LENTFFIEHSDSEESSESDNDNNEEIFNIDDDINLDRLNKFEFVEVPENYIEDKVYNDLKVTIKKFFEKKILDKNMRDMVIKGQLMAFQKSENNKKYSRFRYCYNNSIQVCRDTYLVLVGVSHKYSESIIKHLREHGLEEHIHGNTGRAPKNMKRVEVNYNVACDIFKFLKSYSDIYEISMPIVFLPTSCNYASVYCDYVEAFKDMYRNDICVIAESTFTNVWKILIPSLQFMSLKSDLCETCETMKMDIQYATQHEKKLELTENYLAHLSRAQRERNYYNNNIVKAVEDGKRNEITVESQVPFKTFEGIAHIAYNWAQNVKIPYSPQQVGALYFKSPRKVHLFGVCNTGNFPNAQQTNYIIDEAEMPNDSKQEKGVNCTLSLVWHAIHKYNCREKKLVVTCDNCVSQNKNNYLLFFYSWLIDYGIYNEIELNFMIPGHTKFICDGCFGLIKILYRKSKVNTIDDIVSIVNRSTTVNLNVAQRYLNGEGFHYYDFKFYFQAFKKLPNIQKYHHFYFTSQYPGIVFCKDSLEENYKTFTMRSFSFDSNVLPPTINTKPLSIKRQEELYKEIAPHVDLPFRNITCPKPEELKTS</sequence>
<accession>A0ABN7WB91</accession>
<evidence type="ECO:0000259" key="1">
    <source>
        <dbReference type="Pfam" id="PF25273"/>
    </source>
</evidence>
<organism evidence="2 3">
    <name type="scientific">Gigaspora margarita</name>
    <dbReference type="NCBI Taxonomy" id="4874"/>
    <lineage>
        <taxon>Eukaryota</taxon>
        <taxon>Fungi</taxon>
        <taxon>Fungi incertae sedis</taxon>
        <taxon>Mucoromycota</taxon>
        <taxon>Glomeromycotina</taxon>
        <taxon>Glomeromycetes</taxon>
        <taxon>Diversisporales</taxon>
        <taxon>Gigasporaceae</taxon>
        <taxon>Gigaspora</taxon>
    </lineage>
</organism>
<gene>
    <name evidence="2" type="ORF">GMARGA_LOCUS28883</name>
</gene>
<evidence type="ECO:0000313" key="2">
    <source>
        <dbReference type="EMBL" id="CAG8825579.1"/>
    </source>
</evidence>
<dbReference type="EMBL" id="CAJVQB010037784">
    <property type="protein sequence ID" value="CAG8825579.1"/>
    <property type="molecule type" value="Genomic_DNA"/>
</dbReference>
<name>A0ABN7WB91_GIGMA</name>
<dbReference type="InterPro" id="IPR057191">
    <property type="entry name" value="DUF7869"/>
</dbReference>
<dbReference type="Proteomes" id="UP000789901">
    <property type="component" value="Unassembled WGS sequence"/>
</dbReference>
<comment type="caution">
    <text evidence="2">The sequence shown here is derived from an EMBL/GenBank/DDBJ whole genome shotgun (WGS) entry which is preliminary data.</text>
</comment>
<dbReference type="PANTHER" id="PTHR34415:SF1">
    <property type="entry name" value="INTEGRASE CATALYTIC DOMAIN-CONTAINING PROTEIN"/>
    <property type="match status" value="1"/>
</dbReference>
<dbReference type="PANTHER" id="PTHR34415">
    <property type="entry name" value="INTEGRASE CATALYTIC DOMAIN-CONTAINING PROTEIN"/>
    <property type="match status" value="1"/>
</dbReference>
<keyword evidence="3" id="KW-1185">Reference proteome</keyword>
<proteinExistence type="predicted"/>
<protein>
    <submittedName>
        <fullName evidence="2">36205_t:CDS:1</fullName>
    </submittedName>
</protein>
<reference evidence="2 3" key="1">
    <citation type="submission" date="2021-06" db="EMBL/GenBank/DDBJ databases">
        <authorList>
            <person name="Kallberg Y."/>
            <person name="Tangrot J."/>
            <person name="Rosling A."/>
        </authorList>
    </citation>
    <scope>NUCLEOTIDE SEQUENCE [LARGE SCALE GENOMIC DNA]</scope>
    <source>
        <strain evidence="2 3">120-4 pot B 10/14</strain>
    </source>
</reference>
<feature type="domain" description="DUF7869" evidence="1">
    <location>
        <begin position="340"/>
        <end position="522"/>
    </location>
</feature>
<dbReference type="Pfam" id="PF25273">
    <property type="entry name" value="DUF7869"/>
    <property type="match status" value="1"/>
</dbReference>
<evidence type="ECO:0000313" key="3">
    <source>
        <dbReference type="Proteomes" id="UP000789901"/>
    </source>
</evidence>
<feature type="non-terminal residue" evidence="2">
    <location>
        <position position="1"/>
    </location>
</feature>